<dbReference type="PROSITE" id="PS50930">
    <property type="entry name" value="HTH_LYTTR"/>
    <property type="match status" value="1"/>
</dbReference>
<dbReference type="InterPro" id="IPR046947">
    <property type="entry name" value="LytR-like"/>
</dbReference>
<evidence type="ECO:0000256" key="1">
    <source>
        <dbReference type="PROSITE-ProRule" id="PRU00169"/>
    </source>
</evidence>
<dbReference type="SUPFAM" id="SSF52172">
    <property type="entry name" value="CheY-like"/>
    <property type="match status" value="1"/>
</dbReference>
<feature type="modified residue" description="4-aspartylphosphate" evidence="1">
    <location>
        <position position="53"/>
    </location>
</feature>
<evidence type="ECO:0000259" key="2">
    <source>
        <dbReference type="PROSITE" id="PS50110"/>
    </source>
</evidence>
<dbReference type="Gene3D" id="2.40.50.1020">
    <property type="entry name" value="LytTr DNA-binding domain"/>
    <property type="match status" value="1"/>
</dbReference>
<reference evidence="4 5" key="1">
    <citation type="submission" date="2021-04" db="EMBL/GenBank/DDBJ databases">
        <title>Description of novel Flavobacterium sp. F-328.</title>
        <authorList>
            <person name="Saticioglu I.B."/>
        </authorList>
    </citation>
    <scope>NUCLEOTIDE SEQUENCE [LARGE SCALE GENOMIC DNA]</scope>
    <source>
        <strain evidence="4 5">F-328</strain>
    </source>
</reference>
<dbReference type="InterPro" id="IPR011006">
    <property type="entry name" value="CheY-like_superfamily"/>
</dbReference>
<evidence type="ECO:0000313" key="5">
    <source>
        <dbReference type="Proteomes" id="UP000679008"/>
    </source>
</evidence>
<accession>A0ABS5D2U2</accession>
<dbReference type="PANTHER" id="PTHR37299">
    <property type="entry name" value="TRANSCRIPTIONAL REGULATOR-RELATED"/>
    <property type="match status" value="1"/>
</dbReference>
<dbReference type="Pfam" id="PF00072">
    <property type="entry name" value="Response_reg"/>
    <property type="match status" value="1"/>
</dbReference>
<keyword evidence="1" id="KW-0597">Phosphoprotein</keyword>
<dbReference type="PANTHER" id="PTHR37299:SF1">
    <property type="entry name" value="STAGE 0 SPORULATION PROTEIN A HOMOLOG"/>
    <property type="match status" value="1"/>
</dbReference>
<keyword evidence="5" id="KW-1185">Reference proteome</keyword>
<protein>
    <submittedName>
        <fullName evidence="4">Response regulator transcription factor</fullName>
    </submittedName>
</protein>
<dbReference type="InterPro" id="IPR007492">
    <property type="entry name" value="LytTR_DNA-bd_dom"/>
</dbReference>
<comment type="caution">
    <text evidence="4">The sequence shown here is derived from an EMBL/GenBank/DDBJ whole genome shotgun (WGS) entry which is preliminary data.</text>
</comment>
<name>A0ABS5D2U2_9FLAO</name>
<dbReference type="Proteomes" id="UP000679008">
    <property type="component" value="Unassembled WGS sequence"/>
</dbReference>
<dbReference type="PROSITE" id="PS50110">
    <property type="entry name" value="RESPONSE_REGULATORY"/>
    <property type="match status" value="1"/>
</dbReference>
<dbReference type="SMART" id="SM00448">
    <property type="entry name" value="REC"/>
    <property type="match status" value="1"/>
</dbReference>
<proteinExistence type="predicted"/>
<evidence type="ECO:0000259" key="3">
    <source>
        <dbReference type="PROSITE" id="PS50930"/>
    </source>
</evidence>
<sequence>MTVIIIEDEIPAGKRLERLLVEKNITVFTILQSTIEAVNWFRNNHHPDLVFMDIKLRDDLCFKIFKKVEIQSKIIFTTAFDEYALKAFEYNSIDYLLKPIAVERLDKLFVKIKNNNLLNTNQNDLKTLENALQVEFKTSFLVSTGSALKKIVMEEIVYFKSENNTTFLTTKDFKSYIISQSLELLENQLNPKIFFRISRKIIINKNFIKQISNFNLTLTTINISDDFKISRSRVKAFLEFYKQ</sequence>
<dbReference type="RefSeq" id="WP_210788838.1">
    <property type="nucleotide sequence ID" value="NZ_JAGPXB010000004.1"/>
</dbReference>
<feature type="domain" description="Response regulatory" evidence="2">
    <location>
        <begin position="2"/>
        <end position="113"/>
    </location>
</feature>
<organism evidence="4 5">
    <name type="scientific">Flavobacterium erciyesense</name>
    <dbReference type="NCBI Taxonomy" id="2825842"/>
    <lineage>
        <taxon>Bacteria</taxon>
        <taxon>Pseudomonadati</taxon>
        <taxon>Bacteroidota</taxon>
        <taxon>Flavobacteriia</taxon>
        <taxon>Flavobacteriales</taxon>
        <taxon>Flavobacteriaceae</taxon>
        <taxon>Flavobacterium</taxon>
    </lineage>
</organism>
<dbReference type="Gene3D" id="3.40.50.2300">
    <property type="match status" value="1"/>
</dbReference>
<feature type="domain" description="HTH LytTR-type" evidence="3">
    <location>
        <begin position="140"/>
        <end position="211"/>
    </location>
</feature>
<dbReference type="Pfam" id="PF04397">
    <property type="entry name" value="LytTR"/>
    <property type="match status" value="1"/>
</dbReference>
<gene>
    <name evidence="4" type="ORF">KBJ98_06390</name>
</gene>
<dbReference type="InterPro" id="IPR001789">
    <property type="entry name" value="Sig_transdc_resp-reg_receiver"/>
</dbReference>
<dbReference type="SMART" id="SM00850">
    <property type="entry name" value="LytTR"/>
    <property type="match status" value="1"/>
</dbReference>
<evidence type="ECO:0000313" key="4">
    <source>
        <dbReference type="EMBL" id="MBQ0908327.1"/>
    </source>
</evidence>
<dbReference type="EMBL" id="JAGPXB010000004">
    <property type="protein sequence ID" value="MBQ0908327.1"/>
    <property type="molecule type" value="Genomic_DNA"/>
</dbReference>